<protein>
    <recommendedName>
        <fullName evidence="4">Alkyl hydroperoxide reductase subunit C/ Thiol specific antioxidant domain-containing protein</fullName>
    </recommendedName>
</protein>
<gene>
    <name evidence="2" type="ORF">PPSIR1_23384</name>
</gene>
<dbReference type="SUPFAM" id="SSF52833">
    <property type="entry name" value="Thioredoxin-like"/>
    <property type="match status" value="1"/>
</dbReference>
<dbReference type="Proteomes" id="UP000005801">
    <property type="component" value="Unassembled WGS sequence"/>
</dbReference>
<keyword evidence="1" id="KW-0812">Transmembrane</keyword>
<dbReference type="OrthoDB" id="5735002at2"/>
<evidence type="ECO:0000256" key="1">
    <source>
        <dbReference type="SAM" id="Phobius"/>
    </source>
</evidence>
<evidence type="ECO:0000313" key="2">
    <source>
        <dbReference type="EMBL" id="EDM76550.1"/>
    </source>
</evidence>
<keyword evidence="3" id="KW-1185">Reference proteome</keyword>
<dbReference type="EMBL" id="ABCS01000063">
    <property type="protein sequence ID" value="EDM76550.1"/>
    <property type="molecule type" value="Genomic_DNA"/>
</dbReference>
<organism evidence="2 3">
    <name type="scientific">Plesiocystis pacifica SIR-1</name>
    <dbReference type="NCBI Taxonomy" id="391625"/>
    <lineage>
        <taxon>Bacteria</taxon>
        <taxon>Pseudomonadati</taxon>
        <taxon>Myxococcota</taxon>
        <taxon>Polyangia</taxon>
        <taxon>Nannocystales</taxon>
        <taxon>Nannocystaceae</taxon>
        <taxon>Plesiocystis</taxon>
    </lineage>
</organism>
<keyword evidence="1" id="KW-1133">Transmembrane helix</keyword>
<feature type="transmembrane region" description="Helical" evidence="1">
    <location>
        <begin position="41"/>
        <end position="64"/>
    </location>
</feature>
<sequence length="143" mass="15180">MPTLDVWWSWALAGLGVAVGLGVWVHYFWRVSQERVPVRPVGHAAAMVFAGLAGLAAVLAGLSAPNLAWGLPWLALALAPVSVGNAAFFLWLLTQAPTPDTQPAVAVGDPLPAFAATTHDGRAFSSAELEGDRVLIKFFRGHW</sequence>
<keyword evidence="1" id="KW-0472">Membrane</keyword>
<dbReference type="AlphaFoldDB" id="A6GCA1"/>
<dbReference type="InterPro" id="IPR036249">
    <property type="entry name" value="Thioredoxin-like_sf"/>
</dbReference>
<proteinExistence type="predicted"/>
<accession>A6GCA1</accession>
<comment type="caution">
    <text evidence="2">The sequence shown here is derived from an EMBL/GenBank/DDBJ whole genome shotgun (WGS) entry which is preliminary data.</text>
</comment>
<name>A6GCA1_9BACT</name>
<evidence type="ECO:0008006" key="4">
    <source>
        <dbReference type="Google" id="ProtNLM"/>
    </source>
</evidence>
<feature type="transmembrane region" description="Helical" evidence="1">
    <location>
        <begin position="6"/>
        <end position="29"/>
    </location>
</feature>
<feature type="transmembrane region" description="Helical" evidence="1">
    <location>
        <begin position="70"/>
        <end position="93"/>
    </location>
</feature>
<evidence type="ECO:0000313" key="3">
    <source>
        <dbReference type="Proteomes" id="UP000005801"/>
    </source>
</evidence>
<dbReference type="Gene3D" id="3.40.30.10">
    <property type="entry name" value="Glutaredoxin"/>
    <property type="match status" value="1"/>
</dbReference>
<dbReference type="RefSeq" id="WP_006974342.1">
    <property type="nucleotide sequence ID" value="NZ_ABCS01000063.1"/>
</dbReference>
<reference evidence="2 3" key="1">
    <citation type="submission" date="2007-06" db="EMBL/GenBank/DDBJ databases">
        <authorList>
            <person name="Shimkets L."/>
            <person name="Ferriera S."/>
            <person name="Johnson J."/>
            <person name="Kravitz S."/>
            <person name="Beeson K."/>
            <person name="Sutton G."/>
            <person name="Rogers Y.-H."/>
            <person name="Friedman R."/>
            <person name="Frazier M."/>
            <person name="Venter J.C."/>
        </authorList>
    </citation>
    <scope>NUCLEOTIDE SEQUENCE [LARGE SCALE GENOMIC DNA]</scope>
    <source>
        <strain evidence="2 3">SIR-1</strain>
    </source>
</reference>